<dbReference type="SUPFAM" id="SSF53850">
    <property type="entry name" value="Periplasmic binding protein-like II"/>
    <property type="match status" value="1"/>
</dbReference>
<evidence type="ECO:0000256" key="3">
    <source>
        <dbReference type="ARBA" id="ARBA00022448"/>
    </source>
</evidence>
<dbReference type="GO" id="GO:0004930">
    <property type="term" value="F:G protein-coupled receptor activity"/>
    <property type="evidence" value="ECO:0007669"/>
    <property type="project" value="InterPro"/>
</dbReference>
<evidence type="ECO:0000256" key="10">
    <source>
        <dbReference type="ARBA" id="ARBA00023180"/>
    </source>
</evidence>
<keyword evidence="4 14" id="KW-0812">Transmembrane</keyword>
<name>A0A834LGH4_RHOSS</name>
<evidence type="ECO:0000256" key="4">
    <source>
        <dbReference type="ARBA" id="ARBA00022692"/>
    </source>
</evidence>
<accession>A0A834LGH4</accession>
<evidence type="ECO:0000256" key="14">
    <source>
        <dbReference type="SAM" id="Phobius"/>
    </source>
</evidence>
<dbReference type="EMBL" id="WJXA01000008">
    <property type="protein sequence ID" value="KAF7134891.1"/>
    <property type="molecule type" value="Genomic_DNA"/>
</dbReference>
<dbReference type="InterPro" id="IPR015683">
    <property type="entry name" value="Ionotropic_Glu_rcpt"/>
</dbReference>
<keyword evidence="3 13" id="KW-0813">Transport</keyword>
<feature type="signal peptide" evidence="15">
    <location>
        <begin position="1"/>
        <end position="20"/>
    </location>
</feature>
<dbReference type="CDD" id="cd19990">
    <property type="entry name" value="PBP1_GABAb_receptor_plant"/>
    <property type="match status" value="1"/>
</dbReference>
<dbReference type="InterPro" id="IPR044440">
    <property type="entry name" value="GABAb_receptor_plant_PBP1"/>
</dbReference>
<evidence type="ECO:0000313" key="18">
    <source>
        <dbReference type="Proteomes" id="UP000626092"/>
    </source>
</evidence>
<dbReference type="InterPro" id="IPR001320">
    <property type="entry name" value="Iontro_rcpt_C"/>
</dbReference>
<organism evidence="17 18">
    <name type="scientific">Rhododendron simsii</name>
    <name type="common">Sims's rhododendron</name>
    <dbReference type="NCBI Taxonomy" id="118357"/>
    <lineage>
        <taxon>Eukaryota</taxon>
        <taxon>Viridiplantae</taxon>
        <taxon>Streptophyta</taxon>
        <taxon>Embryophyta</taxon>
        <taxon>Tracheophyta</taxon>
        <taxon>Spermatophyta</taxon>
        <taxon>Magnoliopsida</taxon>
        <taxon>eudicotyledons</taxon>
        <taxon>Gunneridae</taxon>
        <taxon>Pentapetalae</taxon>
        <taxon>asterids</taxon>
        <taxon>Ericales</taxon>
        <taxon>Ericaceae</taxon>
        <taxon>Ericoideae</taxon>
        <taxon>Rhodoreae</taxon>
        <taxon>Rhododendron</taxon>
    </lineage>
</organism>
<comment type="function">
    <text evidence="13">Glutamate-gated receptor that probably acts as non-selective cation channel.</text>
</comment>
<evidence type="ECO:0000256" key="2">
    <source>
        <dbReference type="ARBA" id="ARBA00008685"/>
    </source>
</evidence>
<keyword evidence="10" id="KW-0325">Glycoprotein</keyword>
<evidence type="ECO:0000256" key="15">
    <source>
        <dbReference type="SAM" id="SignalP"/>
    </source>
</evidence>
<evidence type="ECO:0000313" key="17">
    <source>
        <dbReference type="EMBL" id="KAF7134891.1"/>
    </source>
</evidence>
<proteinExistence type="inferred from homology"/>
<evidence type="ECO:0000256" key="13">
    <source>
        <dbReference type="PIRNR" id="PIRNR037090"/>
    </source>
</evidence>
<dbReference type="PANTHER" id="PTHR34836">
    <property type="entry name" value="OS06G0188250 PROTEIN"/>
    <property type="match status" value="1"/>
</dbReference>
<dbReference type="InterPro" id="IPR017103">
    <property type="entry name" value="Iontropic_Glu_rcpt_pln"/>
</dbReference>
<evidence type="ECO:0000256" key="8">
    <source>
        <dbReference type="ARBA" id="ARBA00023136"/>
    </source>
</evidence>
<feature type="chain" id="PRO_5032962047" description="Glutamate receptor" evidence="15">
    <location>
        <begin position="21"/>
        <end position="825"/>
    </location>
</feature>
<dbReference type="PIRSF" id="PIRSF037090">
    <property type="entry name" value="Iontro_Glu-like_rcpt_pln"/>
    <property type="match status" value="1"/>
</dbReference>
<keyword evidence="12 13" id="KW-0407">Ion channel</keyword>
<dbReference type="SMART" id="SM00079">
    <property type="entry name" value="PBPe"/>
    <property type="match status" value="1"/>
</dbReference>
<evidence type="ECO:0000256" key="6">
    <source>
        <dbReference type="ARBA" id="ARBA00022989"/>
    </source>
</evidence>
<evidence type="ECO:0000256" key="12">
    <source>
        <dbReference type="ARBA" id="ARBA00023303"/>
    </source>
</evidence>
<evidence type="ECO:0000256" key="9">
    <source>
        <dbReference type="ARBA" id="ARBA00023170"/>
    </source>
</evidence>
<keyword evidence="9 13" id="KW-0675">Receptor</keyword>
<dbReference type="Gene3D" id="3.40.190.10">
    <property type="entry name" value="Periplasmic binding protein-like II"/>
    <property type="match status" value="3"/>
</dbReference>
<keyword evidence="7 13" id="KW-0406">Ion transport</keyword>
<dbReference type="FunFam" id="3.40.190.10:FF:000175">
    <property type="entry name" value="Glutamate receptor"/>
    <property type="match status" value="1"/>
</dbReference>
<evidence type="ECO:0000256" key="1">
    <source>
        <dbReference type="ARBA" id="ARBA00004141"/>
    </source>
</evidence>
<evidence type="ECO:0000256" key="7">
    <source>
        <dbReference type="ARBA" id="ARBA00023065"/>
    </source>
</evidence>
<protein>
    <recommendedName>
        <fullName evidence="13">Glutamate receptor</fullName>
    </recommendedName>
</protein>
<dbReference type="FunFam" id="3.40.50.2300:FF:000081">
    <property type="entry name" value="Glutamate receptor"/>
    <property type="match status" value="1"/>
</dbReference>
<sequence>MSPFWVLVFVFFNNGSFLDGLSTQNSKRPDVVKIGSIINFDSVIGKVAKVAMEAAIDDVNSNPAVLGGTKLKLTMLDANNSGFMGIIQALQVMETDTVAIVGPQSSVTAHLISHIANKLQVPLLSFAATDPTLSSLQYPFFVRTTQDDWYQMAAIAEIVEYYKWREVIAIYTDDDYGRNGISALANQLATKRCRISYKAPMNPQASQSDIMDVMVKVALAESRILIVHTYPIGGIDVVDVAHHLGMMGSGYVWIATNWLSTVLDTYSPLPSRAVENIQGLITLRMYTPDSEMKRNFLSRWKNLTNNLTGSGPFGLNTYGLYAYDTVWILANAVNAFFNHGGNISFSNDSRLSELDGGNLHLDAMSIFDGGQLLLDSILKVKLTGLSGHISFTSDKSLIRPAYEVINVIGTGNRRIGYWSNYSGLSVVPPEKLYEKPHYRSSSNQQLHSVIWPGQTIETPRGWVFPNNGKQLRIGVPNRVSYREFIAEVPGTDKFKGYCIEVFTAALNLLPYAVPYKLMPFGDGVNNPSATELVRLITTGVRENTVSPLGRMVLIIWLFVILIIKSNYTASLTSILTVQQLSSPIKGIESLIASNVPIGYQQGSFARNYLSDELGIHESRLVPLNSQEEYAKALEDGPKKGGVAAVVDERAYMELFLSSHCEFSIVGQEFTNNGWGFAFPRDSPLAIDMSTAILKLSETGELQRIHDKWLMRSACSLQGANLEVDRIQLKSFSGLFILCGLACLFAFLVYFALLVCQFTKDYSESSDSSGRSSQSARIRRFLSFVGQSEQAPNGITGENESTNSSKKICTAVSSNRSVSFGVGTNK</sequence>
<reference evidence="17" key="1">
    <citation type="submission" date="2019-11" db="EMBL/GenBank/DDBJ databases">
        <authorList>
            <person name="Liu Y."/>
            <person name="Hou J."/>
            <person name="Li T.-Q."/>
            <person name="Guan C.-H."/>
            <person name="Wu X."/>
            <person name="Wu H.-Z."/>
            <person name="Ling F."/>
            <person name="Zhang R."/>
            <person name="Shi X.-G."/>
            <person name="Ren J.-P."/>
            <person name="Chen E.-F."/>
            <person name="Sun J.-M."/>
        </authorList>
    </citation>
    <scope>NUCLEOTIDE SEQUENCE</scope>
    <source>
        <strain evidence="17">Adult_tree_wgs_1</strain>
        <tissue evidence="17">Leaves</tissue>
    </source>
</reference>
<comment type="similarity">
    <text evidence="2 13">Belongs to the glutamate-gated ion channel (TC 1.A.10.1) family.</text>
</comment>
<keyword evidence="5 15" id="KW-0732">Signal</keyword>
<keyword evidence="8 13" id="KW-0472">Membrane</keyword>
<evidence type="ECO:0000256" key="11">
    <source>
        <dbReference type="ARBA" id="ARBA00023286"/>
    </source>
</evidence>
<dbReference type="Gene3D" id="3.40.50.2300">
    <property type="match status" value="2"/>
</dbReference>
<feature type="domain" description="Ionotropic glutamate receptor C-terminal" evidence="16">
    <location>
        <begin position="472"/>
        <end position="711"/>
    </location>
</feature>
<dbReference type="OrthoDB" id="5984008at2759"/>
<evidence type="ECO:0000259" key="16">
    <source>
        <dbReference type="SMART" id="SM00079"/>
    </source>
</evidence>
<evidence type="ECO:0000256" key="5">
    <source>
        <dbReference type="ARBA" id="ARBA00022729"/>
    </source>
</evidence>
<dbReference type="Pfam" id="PF00060">
    <property type="entry name" value="Lig_chan"/>
    <property type="match status" value="1"/>
</dbReference>
<dbReference type="InterPro" id="IPR001828">
    <property type="entry name" value="ANF_lig-bd_rcpt"/>
</dbReference>
<dbReference type="Proteomes" id="UP000626092">
    <property type="component" value="Unassembled WGS sequence"/>
</dbReference>
<comment type="caution">
    <text evidence="17">The sequence shown here is derived from an EMBL/GenBank/DDBJ whole genome shotgun (WGS) entry which is preliminary data.</text>
</comment>
<dbReference type="SUPFAM" id="SSF53822">
    <property type="entry name" value="Periplasmic binding protein-like I"/>
    <property type="match status" value="1"/>
</dbReference>
<dbReference type="GO" id="GO:0015276">
    <property type="term" value="F:ligand-gated monoatomic ion channel activity"/>
    <property type="evidence" value="ECO:0007669"/>
    <property type="project" value="InterPro"/>
</dbReference>
<keyword evidence="6 14" id="KW-1133">Transmembrane helix</keyword>
<dbReference type="GO" id="GO:0016020">
    <property type="term" value="C:membrane"/>
    <property type="evidence" value="ECO:0007669"/>
    <property type="project" value="UniProtKB-SubCell"/>
</dbReference>
<feature type="transmembrane region" description="Helical" evidence="14">
    <location>
        <begin position="734"/>
        <end position="754"/>
    </location>
</feature>
<dbReference type="PRINTS" id="PR00248">
    <property type="entry name" value="GPCRMGR"/>
</dbReference>
<keyword evidence="18" id="KW-1185">Reference proteome</keyword>
<comment type="subcellular location">
    <subcellularLocation>
        <location evidence="1">Membrane</location>
        <topology evidence="1">Multi-pass membrane protein</topology>
    </subcellularLocation>
</comment>
<dbReference type="InterPro" id="IPR028082">
    <property type="entry name" value="Peripla_BP_I"/>
</dbReference>
<gene>
    <name evidence="17" type="ORF">RHSIM_Rhsim08G0026800</name>
</gene>
<dbReference type="Pfam" id="PF01094">
    <property type="entry name" value="ANF_receptor"/>
    <property type="match status" value="1"/>
</dbReference>
<dbReference type="PRINTS" id="PR01176">
    <property type="entry name" value="GABABRECEPTR"/>
</dbReference>
<dbReference type="InterPro" id="IPR000337">
    <property type="entry name" value="GPCR_3"/>
</dbReference>
<dbReference type="AlphaFoldDB" id="A0A834LGH4"/>
<keyword evidence="11 13" id="KW-1071">Ligand-gated ion channel</keyword>
<dbReference type="CDD" id="cd13686">
    <property type="entry name" value="GluR_Plant"/>
    <property type="match status" value="1"/>
</dbReference>
<dbReference type="PANTHER" id="PTHR34836:SF7">
    <property type="entry name" value="RECEPTOR LIGAND BINDING REGION DOMAIN-CONTAINING PROTEIN"/>
    <property type="match status" value="1"/>
</dbReference>